<organism evidence="14 15">
    <name type="scientific">Vibrio gallaecicus</name>
    <dbReference type="NCBI Taxonomy" id="552386"/>
    <lineage>
        <taxon>Bacteria</taxon>
        <taxon>Pseudomonadati</taxon>
        <taxon>Pseudomonadota</taxon>
        <taxon>Gammaproteobacteria</taxon>
        <taxon>Vibrionales</taxon>
        <taxon>Vibrionaceae</taxon>
        <taxon>Vibrio</taxon>
    </lineage>
</organism>
<keyword evidence="1 11" id="KW-0540">Nuclease</keyword>
<evidence type="ECO:0000256" key="4">
    <source>
        <dbReference type="ARBA" id="ARBA00022801"/>
    </source>
</evidence>
<sequence length="751" mass="83017">MTPIDFNSASLLDILKLLAGKGSLRQLDYQFARFIAQQGSQELGFIAGVVSNELGKGNICVQLYLFNSSKGSDSKSNTYIDFAHLLGLYGEAALQLNQRLINIDWLSILNDSHLVGLDQSEDAKPLMFDGQRVYLHRYWNYEVVLANTLNRLSKPVEFSSEQNQALSQTLDRLFSRSYHFLFNALAKAAASHKSTQVLRQQLVCDHLDVVEESSLNWAAIDEQLQNATQVPDLQTLDTLVPLSVCLNWQKVAAAVALSRRFTVISGGPGTGKTTTVAKLLSAMVEQNLGENNGEFTNLPIIKLVAPTGKAAARLTESIGKAIEQLPISPEVKNNIPTESSTLHRLLGAIPNRAEFRHNRNNPLHLDILVVDEASMVDLSMMYKLVDALPDHARLILLGDKDQLASVEAGAILGDICSFTESGYSSSQGALISSLTGFEALNKASKLAKHPSIADSLCMLQKSYRFDARSGIGQLAKAINMGSSHQVDKVFNAGFDDIENHMLSSDSYNLMLRTLVTEYGRYLNKIDESLDAIALNVGEKEPVTDEFNVIRKEQELRVKAQDQKAKSVLELFSQCRLLCAIREGDFGVSGLNHRIEKALAARRLIQPNNDELWYHGRPVMVTRNDHGLGLYNGDIGICMLDATDDSREGEAARLKVYFELPDGSVKSILPSRVPDHETAYAMTIHKSQGSEFDLTLMILPPEFSPILTRELIYTGITRAKSRLMMFSDTGVLKRGIKVRTERMSGLVSRLVS</sequence>
<keyword evidence="4 11" id="KW-0378">Hydrolase</keyword>
<evidence type="ECO:0000256" key="2">
    <source>
        <dbReference type="ARBA" id="ARBA00022741"/>
    </source>
</evidence>
<evidence type="ECO:0000256" key="6">
    <source>
        <dbReference type="ARBA" id="ARBA00022839"/>
    </source>
</evidence>
<dbReference type="CDD" id="cd17933">
    <property type="entry name" value="DEXSc_RecD-like"/>
    <property type="match status" value="1"/>
</dbReference>
<dbReference type="Pfam" id="PF13538">
    <property type="entry name" value="UvrD_C_2"/>
    <property type="match status" value="1"/>
</dbReference>
<feature type="binding site" evidence="11">
    <location>
        <begin position="266"/>
        <end position="273"/>
    </location>
    <ligand>
        <name>ATP</name>
        <dbReference type="ChEBI" id="CHEBI:30616"/>
    </ligand>
</feature>
<name>A0ABV4NE70_9VIBR</name>
<evidence type="ECO:0000256" key="7">
    <source>
        <dbReference type="ARBA" id="ARBA00022840"/>
    </source>
</evidence>
<keyword evidence="8 11" id="KW-0238">DNA-binding</keyword>
<dbReference type="RefSeq" id="WP_372266816.1">
    <property type="nucleotide sequence ID" value="NZ_JBFRUW010000057.1"/>
</dbReference>
<proteinExistence type="inferred from homology"/>
<comment type="similarity">
    <text evidence="11">Belongs to the RecD family.</text>
</comment>
<evidence type="ECO:0000256" key="9">
    <source>
        <dbReference type="ARBA" id="ARBA00023204"/>
    </source>
</evidence>
<evidence type="ECO:0000256" key="11">
    <source>
        <dbReference type="HAMAP-Rule" id="MF_01487"/>
    </source>
</evidence>
<dbReference type="CDD" id="cd18809">
    <property type="entry name" value="SF1_C_RecD"/>
    <property type="match status" value="1"/>
</dbReference>
<dbReference type="SUPFAM" id="SSF52540">
    <property type="entry name" value="P-loop containing nucleoside triphosphate hydrolases"/>
    <property type="match status" value="2"/>
</dbReference>
<dbReference type="InterPro" id="IPR049550">
    <property type="entry name" value="RecD_N"/>
</dbReference>
<dbReference type="EMBL" id="JBFRUW010000057">
    <property type="protein sequence ID" value="MFA0569638.1"/>
    <property type="molecule type" value="Genomic_DNA"/>
</dbReference>
<evidence type="ECO:0000256" key="5">
    <source>
        <dbReference type="ARBA" id="ARBA00022806"/>
    </source>
</evidence>
<dbReference type="NCBIfam" id="TIGR01447">
    <property type="entry name" value="recD"/>
    <property type="match status" value="1"/>
</dbReference>
<comment type="function">
    <text evidence="11">A helicase/nuclease that prepares dsDNA breaks (DSB) for recombinational DNA repair. Binds to DSBs and unwinds DNA via a highly rapid and processive ATP-dependent bidirectional helicase activity. Unwinds dsDNA until it encounters a Chi (crossover hotspot instigator) sequence from the 3' direction. Cuts ssDNA a few nucleotides 3' to the Chi site. The properties and activities of the enzyme are changed at Chi. The Chi-altered holoenzyme produces a long 3'-ssDNA overhang and facilitates RecA-binding to the ssDNA for homologous DNA recombination and repair. Holoenzyme degrades any linearized DNA that is unable to undergo homologous recombination. In the holoenzyme this subunit has ssDNA-dependent ATPase and 5'-3' helicase activity. When added to pre-assembled RecBC greatly stimulates nuclease activity and augments holoenzyme processivity. Negatively regulates the RecA-loading ability of RecBCD.</text>
</comment>
<dbReference type="InterPro" id="IPR027417">
    <property type="entry name" value="P-loop_NTPase"/>
</dbReference>
<dbReference type="Proteomes" id="UP001570417">
    <property type="component" value="Unassembled WGS sequence"/>
</dbReference>
<keyword evidence="2 11" id="KW-0547">Nucleotide-binding</keyword>
<dbReference type="HAMAP" id="MF_01487">
    <property type="entry name" value="RecD"/>
    <property type="match status" value="1"/>
</dbReference>
<evidence type="ECO:0000256" key="3">
    <source>
        <dbReference type="ARBA" id="ARBA00022763"/>
    </source>
</evidence>
<accession>A0ABV4NE70</accession>
<protein>
    <recommendedName>
        <fullName evidence="11">RecBCD enzyme subunit RecD</fullName>
        <ecNumber evidence="11">5.6.2.3</ecNumber>
    </recommendedName>
    <alternativeName>
        <fullName evidence="11">DNA 5'-3' helicase subunit RecD</fullName>
    </alternativeName>
    <alternativeName>
        <fullName evidence="11">Exonuclease V subunit RecD</fullName>
        <shortName evidence="11">ExoV subunit RecD</shortName>
    </alternativeName>
    <alternativeName>
        <fullName evidence="11">Helicase/nuclease RecBCD subunit RecD</fullName>
    </alternativeName>
</protein>
<dbReference type="EC" id="5.6.2.3" evidence="11"/>
<evidence type="ECO:0000259" key="13">
    <source>
        <dbReference type="Pfam" id="PF21185"/>
    </source>
</evidence>
<comment type="subunit">
    <text evidence="11">Heterotrimer of RecB, RecC and RecD. All subunits contribute to DNA-binding.</text>
</comment>
<dbReference type="InterPro" id="IPR041851">
    <property type="entry name" value="RecD_N_sf"/>
</dbReference>
<comment type="catalytic activity">
    <reaction evidence="11">
        <text>ATP + H2O = ADP + phosphate + H(+)</text>
        <dbReference type="Rhea" id="RHEA:13065"/>
        <dbReference type="ChEBI" id="CHEBI:15377"/>
        <dbReference type="ChEBI" id="CHEBI:15378"/>
        <dbReference type="ChEBI" id="CHEBI:30616"/>
        <dbReference type="ChEBI" id="CHEBI:43474"/>
        <dbReference type="ChEBI" id="CHEBI:456216"/>
        <dbReference type="EC" id="5.6.2.3"/>
    </reaction>
</comment>
<dbReference type="Pfam" id="PF21185">
    <property type="entry name" value="RecD_N"/>
    <property type="match status" value="1"/>
</dbReference>
<dbReference type="InterPro" id="IPR050534">
    <property type="entry name" value="Coronavir_polyprotein_1ab"/>
</dbReference>
<keyword evidence="7 11" id="KW-0067">ATP-binding</keyword>
<evidence type="ECO:0000313" key="15">
    <source>
        <dbReference type="Proteomes" id="UP001570417"/>
    </source>
</evidence>
<comment type="caution">
    <text evidence="14">The sequence shown here is derived from an EMBL/GenBank/DDBJ whole genome shotgun (WGS) entry which is preliminary data.</text>
</comment>
<keyword evidence="5 11" id="KW-0347">Helicase</keyword>
<keyword evidence="3 11" id="KW-0227">DNA damage</keyword>
<dbReference type="Pfam" id="PF13245">
    <property type="entry name" value="AAA_19"/>
    <property type="match status" value="1"/>
</dbReference>
<reference evidence="14 15" key="1">
    <citation type="journal article" date="2024" name="ISME J.">
        <title>Tailless and filamentous prophages are predominant in marine Vibrio.</title>
        <authorList>
            <person name="Steensen K."/>
            <person name="Seneca J."/>
            <person name="Bartlau N."/>
            <person name="Yu X.A."/>
            <person name="Hussain F.A."/>
            <person name="Polz M.F."/>
        </authorList>
    </citation>
    <scope>NUCLEOTIDE SEQUENCE [LARGE SCALE GENOMIC DNA]</scope>
    <source>
        <strain evidence="14 15">10N.222.51.A1</strain>
    </source>
</reference>
<feature type="domain" description="RecBCD enzyme subunit RecD N-terminal" evidence="13">
    <location>
        <begin position="21"/>
        <end position="134"/>
    </location>
</feature>
<evidence type="ECO:0000259" key="12">
    <source>
        <dbReference type="Pfam" id="PF13538"/>
    </source>
</evidence>
<feature type="domain" description="UvrD-like helicase C-terminal" evidence="12">
    <location>
        <begin position="678"/>
        <end position="723"/>
    </location>
</feature>
<evidence type="ECO:0000256" key="8">
    <source>
        <dbReference type="ARBA" id="ARBA00023125"/>
    </source>
</evidence>
<dbReference type="GO" id="GO:0008854">
    <property type="term" value="F:exodeoxyribonuclease V activity"/>
    <property type="evidence" value="ECO:0007669"/>
    <property type="project" value="UniProtKB-EC"/>
</dbReference>
<dbReference type="InterPro" id="IPR006344">
    <property type="entry name" value="RecD"/>
</dbReference>
<keyword evidence="10 11" id="KW-0413">Isomerase</keyword>
<dbReference type="PANTHER" id="PTHR43788">
    <property type="entry name" value="DNA2/NAM7 HELICASE FAMILY MEMBER"/>
    <property type="match status" value="1"/>
</dbReference>
<keyword evidence="6 11" id="KW-0269">Exonuclease</keyword>
<evidence type="ECO:0000256" key="10">
    <source>
        <dbReference type="ARBA" id="ARBA00023235"/>
    </source>
</evidence>
<evidence type="ECO:0000256" key="1">
    <source>
        <dbReference type="ARBA" id="ARBA00022722"/>
    </source>
</evidence>
<keyword evidence="9 11" id="KW-0234">DNA repair</keyword>
<gene>
    <name evidence="11 14" type="primary">recD</name>
    <name evidence="14" type="ORF">AB4566_15315</name>
</gene>
<keyword evidence="15" id="KW-1185">Reference proteome</keyword>
<dbReference type="Gene3D" id="1.10.10.1020">
    <property type="entry name" value="RecBCD complex, subunit RecD, N-terminal domain"/>
    <property type="match status" value="1"/>
</dbReference>
<evidence type="ECO:0000313" key="14">
    <source>
        <dbReference type="EMBL" id="MFA0569638.1"/>
    </source>
</evidence>
<dbReference type="Gene3D" id="3.40.50.300">
    <property type="entry name" value="P-loop containing nucleotide triphosphate hydrolases"/>
    <property type="match status" value="3"/>
</dbReference>
<comment type="miscellaneous">
    <text evidence="11">In the RecBCD complex, RecB has a slow 3'-5' helicase, an exonuclease activity and loads RecA onto ssDNA, RecD has a fast 5'-3' helicase activity, while RecC stimulates the ATPase and processivity of the RecB helicase and contributes to recognition of the Chi site.</text>
</comment>
<dbReference type="PANTHER" id="PTHR43788:SF6">
    <property type="entry name" value="DNA HELICASE B"/>
    <property type="match status" value="1"/>
</dbReference>
<dbReference type="InterPro" id="IPR027785">
    <property type="entry name" value="UvrD-like_helicase_C"/>
</dbReference>